<dbReference type="Pfam" id="PF02518">
    <property type="entry name" value="HATPase_c"/>
    <property type="match status" value="1"/>
</dbReference>
<dbReference type="GO" id="GO:0005886">
    <property type="term" value="C:plasma membrane"/>
    <property type="evidence" value="ECO:0007669"/>
    <property type="project" value="UniProtKB-SubCell"/>
</dbReference>
<dbReference type="Gene3D" id="3.40.50.2300">
    <property type="match status" value="2"/>
</dbReference>
<dbReference type="InterPro" id="IPR003661">
    <property type="entry name" value="HisK_dim/P_dom"/>
</dbReference>
<dbReference type="PANTHER" id="PTHR45339:SF1">
    <property type="entry name" value="HYBRID SIGNAL TRANSDUCTION HISTIDINE KINASE J"/>
    <property type="match status" value="1"/>
</dbReference>
<evidence type="ECO:0000256" key="2">
    <source>
        <dbReference type="ARBA" id="ARBA00004651"/>
    </source>
</evidence>
<feature type="transmembrane region" description="Helical" evidence="17">
    <location>
        <begin position="299"/>
        <end position="317"/>
    </location>
</feature>
<evidence type="ECO:0000256" key="7">
    <source>
        <dbReference type="ARBA" id="ARBA00022692"/>
    </source>
</evidence>
<dbReference type="NCBIfam" id="TIGR00229">
    <property type="entry name" value="sensory_box"/>
    <property type="match status" value="2"/>
</dbReference>
<feature type="domain" description="Histidine kinase" evidence="18">
    <location>
        <begin position="723"/>
        <end position="944"/>
    </location>
</feature>
<feature type="domain" description="Response regulatory" evidence="19">
    <location>
        <begin position="1097"/>
        <end position="1211"/>
    </location>
</feature>
<dbReference type="SUPFAM" id="SSF55785">
    <property type="entry name" value="PYP-like sensor domain (PAS domain)"/>
    <property type="match status" value="3"/>
</dbReference>
<dbReference type="SUPFAM" id="SSF47226">
    <property type="entry name" value="Histidine-containing phosphotransfer domain, HPT domain"/>
    <property type="match status" value="1"/>
</dbReference>
<evidence type="ECO:0000313" key="21">
    <source>
        <dbReference type="EMBL" id="PRM87467.1"/>
    </source>
</evidence>
<dbReference type="InterPro" id="IPR000014">
    <property type="entry name" value="PAS"/>
</dbReference>
<dbReference type="FunFam" id="1.10.287.130:FF:000002">
    <property type="entry name" value="Two-component osmosensing histidine kinase"/>
    <property type="match status" value="1"/>
</dbReference>
<dbReference type="InterPro" id="IPR003594">
    <property type="entry name" value="HATPase_dom"/>
</dbReference>
<dbReference type="SMART" id="SM00448">
    <property type="entry name" value="REC"/>
    <property type="match status" value="2"/>
</dbReference>
<keyword evidence="7 17" id="KW-0812">Transmembrane</keyword>
<feature type="transmembrane region" description="Helical" evidence="17">
    <location>
        <begin position="15"/>
        <end position="35"/>
    </location>
</feature>
<evidence type="ECO:0000256" key="12">
    <source>
        <dbReference type="ARBA" id="ARBA00023012"/>
    </source>
</evidence>
<feature type="domain" description="Response regulatory" evidence="19">
    <location>
        <begin position="962"/>
        <end position="1079"/>
    </location>
</feature>
<dbReference type="FunFam" id="3.30.565.10:FF:000010">
    <property type="entry name" value="Sensor histidine kinase RcsC"/>
    <property type="match status" value="1"/>
</dbReference>
<evidence type="ECO:0000256" key="17">
    <source>
        <dbReference type="SAM" id="Phobius"/>
    </source>
</evidence>
<dbReference type="PROSITE" id="PS50109">
    <property type="entry name" value="HIS_KIN"/>
    <property type="match status" value="1"/>
</dbReference>
<dbReference type="CDD" id="cd16922">
    <property type="entry name" value="HATPase_EvgS-ArcB-TorS-like"/>
    <property type="match status" value="1"/>
</dbReference>
<evidence type="ECO:0000256" key="15">
    <source>
        <dbReference type="ARBA" id="ARBA00068150"/>
    </source>
</evidence>
<dbReference type="PANTHER" id="PTHR45339">
    <property type="entry name" value="HYBRID SIGNAL TRANSDUCTION HISTIDINE KINASE J"/>
    <property type="match status" value="1"/>
</dbReference>
<evidence type="ECO:0000256" key="8">
    <source>
        <dbReference type="ARBA" id="ARBA00022741"/>
    </source>
</evidence>
<evidence type="ECO:0000256" key="16">
    <source>
        <dbReference type="PROSITE-ProRule" id="PRU00169"/>
    </source>
</evidence>
<dbReference type="SUPFAM" id="SSF47384">
    <property type="entry name" value="Homodimeric domain of signal transducing histidine kinase"/>
    <property type="match status" value="1"/>
</dbReference>
<dbReference type="PRINTS" id="PR00344">
    <property type="entry name" value="BCTRLSENSOR"/>
</dbReference>
<accession>A0A2S9SLK3</accession>
<dbReference type="RefSeq" id="WP_105909441.1">
    <property type="nucleotide sequence ID" value="NZ_NXGJ01000009.1"/>
</dbReference>
<dbReference type="SMART" id="SM00388">
    <property type="entry name" value="HisKA"/>
    <property type="match status" value="1"/>
</dbReference>
<gene>
    <name evidence="21" type="ORF">CJ669_07840</name>
</gene>
<evidence type="ECO:0000256" key="10">
    <source>
        <dbReference type="ARBA" id="ARBA00022840"/>
    </source>
</evidence>
<dbReference type="SMART" id="SM00086">
    <property type="entry name" value="PAC"/>
    <property type="match status" value="3"/>
</dbReference>
<feature type="modified residue" description="4-aspartylphosphate" evidence="16">
    <location>
        <position position="1011"/>
    </location>
</feature>
<organism evidence="21 22">
    <name type="scientific">Aliarcobacter cryaerophilus</name>
    <dbReference type="NCBI Taxonomy" id="28198"/>
    <lineage>
        <taxon>Bacteria</taxon>
        <taxon>Pseudomonadati</taxon>
        <taxon>Campylobacterota</taxon>
        <taxon>Epsilonproteobacteria</taxon>
        <taxon>Campylobacterales</taxon>
        <taxon>Arcobacteraceae</taxon>
        <taxon>Aliarcobacter</taxon>
    </lineage>
</organism>
<keyword evidence="11 17" id="KW-1133">Transmembrane helix</keyword>
<dbReference type="InterPro" id="IPR035965">
    <property type="entry name" value="PAS-like_dom_sf"/>
</dbReference>
<dbReference type="CDD" id="cd00130">
    <property type="entry name" value="PAS"/>
    <property type="match status" value="2"/>
</dbReference>
<dbReference type="Pfam" id="PF13426">
    <property type="entry name" value="PAS_9"/>
    <property type="match status" value="2"/>
</dbReference>
<keyword evidence="10" id="KW-0067">ATP-binding</keyword>
<dbReference type="InterPro" id="IPR036097">
    <property type="entry name" value="HisK_dim/P_sf"/>
</dbReference>
<dbReference type="CDD" id="cd12915">
    <property type="entry name" value="PDC2_DGC_like"/>
    <property type="match status" value="1"/>
</dbReference>
<keyword evidence="6" id="KW-0808">Transferase</keyword>
<dbReference type="InterPro" id="IPR013655">
    <property type="entry name" value="PAS_fold_3"/>
</dbReference>
<dbReference type="Pfam" id="PF00072">
    <property type="entry name" value="Response_reg"/>
    <property type="match status" value="2"/>
</dbReference>
<keyword evidence="8" id="KW-0547">Nucleotide-binding</keyword>
<dbReference type="InterPro" id="IPR036890">
    <property type="entry name" value="HATPase_C_sf"/>
</dbReference>
<dbReference type="Proteomes" id="UP000239065">
    <property type="component" value="Unassembled WGS sequence"/>
</dbReference>
<dbReference type="Pfam" id="PF08447">
    <property type="entry name" value="PAS_3"/>
    <property type="match status" value="1"/>
</dbReference>
<dbReference type="InterPro" id="IPR004358">
    <property type="entry name" value="Sig_transdc_His_kin-like_C"/>
</dbReference>
<evidence type="ECO:0000256" key="1">
    <source>
        <dbReference type="ARBA" id="ARBA00000085"/>
    </source>
</evidence>
<proteinExistence type="predicted"/>
<comment type="caution">
    <text evidence="21">The sequence shown here is derived from an EMBL/GenBank/DDBJ whole genome shotgun (WGS) entry which is preliminary data.</text>
</comment>
<keyword evidence="9" id="KW-0418">Kinase</keyword>
<dbReference type="Pfam" id="PF00512">
    <property type="entry name" value="HisKA"/>
    <property type="match status" value="1"/>
</dbReference>
<dbReference type="GO" id="GO:0000155">
    <property type="term" value="F:phosphorelay sensor kinase activity"/>
    <property type="evidence" value="ECO:0007669"/>
    <property type="project" value="InterPro"/>
</dbReference>
<evidence type="ECO:0000256" key="14">
    <source>
        <dbReference type="ARBA" id="ARBA00064003"/>
    </source>
</evidence>
<reference evidence="21 22" key="1">
    <citation type="submission" date="2017-09" db="EMBL/GenBank/DDBJ databases">
        <title>Reassesment of A. cryaerophilus.</title>
        <authorList>
            <person name="Perez-Cataluna A."/>
            <person name="Collado L."/>
            <person name="Salgado O."/>
            <person name="Lefinanco V."/>
            <person name="Figueras M.J."/>
        </authorList>
    </citation>
    <scope>NUCLEOTIDE SEQUENCE [LARGE SCALE GENOMIC DNA]</scope>
    <source>
        <strain evidence="21 22">LMG 9861</strain>
    </source>
</reference>
<dbReference type="CDD" id="cd00082">
    <property type="entry name" value="HisKA"/>
    <property type="match status" value="1"/>
</dbReference>
<keyword evidence="12" id="KW-0902">Two-component regulatory system</keyword>
<evidence type="ECO:0000256" key="4">
    <source>
        <dbReference type="ARBA" id="ARBA00022475"/>
    </source>
</evidence>
<dbReference type="EMBL" id="NXGJ01000009">
    <property type="protein sequence ID" value="PRM87467.1"/>
    <property type="molecule type" value="Genomic_DNA"/>
</dbReference>
<dbReference type="CDD" id="cd17546">
    <property type="entry name" value="REC_hyHK_CKI1_RcsC-like"/>
    <property type="match status" value="2"/>
</dbReference>
<dbReference type="SUPFAM" id="SSF55874">
    <property type="entry name" value="ATPase domain of HSP90 chaperone/DNA topoisomerase II/histidine kinase"/>
    <property type="match status" value="1"/>
</dbReference>
<dbReference type="SMART" id="SM00387">
    <property type="entry name" value="HATPase_c"/>
    <property type="match status" value="1"/>
</dbReference>
<dbReference type="InterPro" id="IPR011006">
    <property type="entry name" value="CheY-like_superfamily"/>
</dbReference>
<evidence type="ECO:0000256" key="11">
    <source>
        <dbReference type="ARBA" id="ARBA00022989"/>
    </source>
</evidence>
<evidence type="ECO:0000259" key="18">
    <source>
        <dbReference type="PROSITE" id="PS50109"/>
    </source>
</evidence>
<evidence type="ECO:0000256" key="3">
    <source>
        <dbReference type="ARBA" id="ARBA00012438"/>
    </source>
</evidence>
<dbReference type="EC" id="2.7.13.3" evidence="3"/>
<dbReference type="InterPro" id="IPR001789">
    <property type="entry name" value="Sig_transdc_resp-reg_receiver"/>
</dbReference>
<dbReference type="InterPro" id="IPR005467">
    <property type="entry name" value="His_kinase_dom"/>
</dbReference>
<keyword evidence="13 17" id="KW-0472">Membrane</keyword>
<dbReference type="InterPro" id="IPR001610">
    <property type="entry name" value="PAC"/>
</dbReference>
<comment type="subunit">
    <text evidence="14">At low DSF concentrations, interacts with RpfF.</text>
</comment>
<protein>
    <recommendedName>
        <fullName evidence="15">Sensory/regulatory protein RpfC</fullName>
        <ecNumber evidence="3">2.7.13.3</ecNumber>
    </recommendedName>
</protein>
<keyword evidence="5 16" id="KW-0597">Phosphoprotein</keyword>
<dbReference type="Gene3D" id="2.10.70.100">
    <property type="match status" value="1"/>
</dbReference>
<feature type="modified residue" description="4-aspartylphosphate" evidence="16">
    <location>
        <position position="1146"/>
    </location>
</feature>
<dbReference type="InterPro" id="IPR036641">
    <property type="entry name" value="HPT_dom_sf"/>
</dbReference>
<dbReference type="Gene3D" id="3.30.450.20">
    <property type="entry name" value="PAS domain"/>
    <property type="match status" value="5"/>
</dbReference>
<evidence type="ECO:0000259" key="20">
    <source>
        <dbReference type="PROSITE" id="PS50112"/>
    </source>
</evidence>
<dbReference type="CDD" id="cd12914">
    <property type="entry name" value="PDC1_DGC_like"/>
    <property type="match status" value="1"/>
</dbReference>
<sequence>MNFFKINLNIKNFTYGWFIFSILFIILLASLQAYFEYKRAIENTKISTSNVTMLLTKKLENDFEQSENILKLAEYVILTLPKENNNFYSFSFDQKRKTVDDKFKFLVSNFSNISAINFANKEDDILYSSNDLSFPINTSDREYFEILKNNKDLNTTFSDVLFSFTSSSYSIVQARAIRDENKDLVGVLTALIDVSTINDTLSSINTGKNDVVFVRNSNTSGLIARYPQIDSAVINSKLPNSNQTILKIKNGEKSGSLEYKASTDKEIRIGSFLVMDKYPFYIQTAISEKDYLHQWRKNLTIATILIVLFIIASFLLFRTMRANYFKELKLSKEIKIVKNRFENMFKVHSAIMLLIDAKTGNIIDANISACKFYGYTLDEFKKLNISNINVLSKKEIQDKIEEAKNLNNNTFIFPHILKSGEIKTIESNTSPIKTEKGKILFSIIKDISKHLELEKEIQEEKERYKNLTNYSSDAILIVNIEDGKLVEFSKRAKDLLGYDNNEMKNLSIFDWETNINSMEEYKKIISHINQTPIYFERVHKRKDGSQYHAGITSVKIILGGKEYFYASVRDITEQKEIEAKILDTTLKLELATTASKQGIWRLNFATNSLELDDNMYKIYGITPQKDINNYELFRNRILKEDLPIVEEKINIAKDTNGTFDTIFRIKRFDNNEIRYIKVSAICQFDENGNKVAMVGSNIDVTELEIAKINALKANEAKSKFLANMSHEIRTPLNGTIGLINLVLDTPLNPLQNDYLNKAIQTSNSLLNIINDILDYSKIEIGKLDILKEPFYLNQLLENISNIFGYKIYEKGLEFSFTVDPKINNSLIGDSLRLTQILNNFIGNAIKFTQKGNVHVDINLIRKNENKLLLDFSVKDTGIGIALENQSKLFKAFNQEDSSTTKKFGGTGLGLVIAKQLVELMDGEVYFNSIKDKGSTFGFKIELEYIKDTMFIKENLKTYINSNFLIIDDSKIDREYLKKILSSWEIDSLSASNGLEAYEIISNQKIDYIIVDWQMPELNGLELLKKLQDNNINIPNILMVTAHNKQELLNEAQNSNIYIEKVIEKPFTPSTLYNTIFDKKIENKRAESEKMKLTSLKKALVVEDNEINQIVSSKMLESIGFDIDIANDGLEAVDMVNKSHYDIVFMDLQMPNMDGFEATKRIREFNKKTPIVALSAAVMDKDKELTSLAGMNNHLAKPLIRSELESILKQYFEMELIDNKLNKSSAIFIKGINISSVIENYNTDINDIYRMYEKFYKEYKDIDKDLESLKNSEKEYFEYLHKLKGVSGNLHIQEVFETSKKIYDNKELSFSNHLIEITKNICENIENSILPILKSSQKDIKSLDLKELKNGIEKLIVDLKDYEYISSDKIGLLLNNLKTLLSKKDIDLLNKSFEKSDNETVISLLENILKDFDAK</sequence>
<dbReference type="PROSITE" id="PS50112">
    <property type="entry name" value="PAS"/>
    <property type="match status" value="1"/>
</dbReference>
<dbReference type="SUPFAM" id="SSF52172">
    <property type="entry name" value="CheY-like"/>
    <property type="match status" value="2"/>
</dbReference>
<dbReference type="SMART" id="SM00091">
    <property type="entry name" value="PAS"/>
    <property type="match status" value="3"/>
</dbReference>
<dbReference type="PROSITE" id="PS50110">
    <property type="entry name" value="RESPONSE_REGULATORY"/>
    <property type="match status" value="2"/>
</dbReference>
<dbReference type="Gene3D" id="1.10.287.130">
    <property type="match status" value="1"/>
</dbReference>
<feature type="domain" description="PAS" evidence="20">
    <location>
        <begin position="460"/>
        <end position="503"/>
    </location>
</feature>
<evidence type="ECO:0000256" key="5">
    <source>
        <dbReference type="ARBA" id="ARBA00022553"/>
    </source>
</evidence>
<evidence type="ECO:0000256" key="13">
    <source>
        <dbReference type="ARBA" id="ARBA00023136"/>
    </source>
</evidence>
<evidence type="ECO:0000256" key="6">
    <source>
        <dbReference type="ARBA" id="ARBA00022679"/>
    </source>
</evidence>
<evidence type="ECO:0000256" key="9">
    <source>
        <dbReference type="ARBA" id="ARBA00022777"/>
    </source>
</evidence>
<dbReference type="Gene3D" id="3.30.565.10">
    <property type="entry name" value="Histidine kinase-like ATPase, C-terminal domain"/>
    <property type="match status" value="1"/>
</dbReference>
<comment type="subcellular location">
    <subcellularLocation>
        <location evidence="2">Cell membrane</location>
        <topology evidence="2">Multi-pass membrane protein</topology>
    </subcellularLocation>
</comment>
<dbReference type="GO" id="GO:0005524">
    <property type="term" value="F:ATP binding"/>
    <property type="evidence" value="ECO:0007669"/>
    <property type="project" value="UniProtKB-KW"/>
</dbReference>
<evidence type="ECO:0000313" key="22">
    <source>
        <dbReference type="Proteomes" id="UP000239065"/>
    </source>
</evidence>
<keyword evidence="4" id="KW-1003">Cell membrane</keyword>
<comment type="catalytic activity">
    <reaction evidence="1">
        <text>ATP + protein L-histidine = ADP + protein N-phospho-L-histidine.</text>
        <dbReference type="EC" id="2.7.13.3"/>
    </reaction>
</comment>
<evidence type="ECO:0000259" key="19">
    <source>
        <dbReference type="PROSITE" id="PS50110"/>
    </source>
</evidence>
<name>A0A2S9SLK3_9BACT</name>